<organism evidence="1 2">
    <name type="scientific">Candidatus Segetimicrobium genomatis</name>
    <dbReference type="NCBI Taxonomy" id="2569760"/>
    <lineage>
        <taxon>Bacteria</taxon>
        <taxon>Bacillati</taxon>
        <taxon>Candidatus Sysuimicrobiota</taxon>
        <taxon>Candidatus Sysuimicrobiia</taxon>
        <taxon>Candidatus Sysuimicrobiales</taxon>
        <taxon>Candidatus Segetimicrobiaceae</taxon>
        <taxon>Candidatus Segetimicrobium</taxon>
    </lineage>
</organism>
<reference evidence="1 2" key="1">
    <citation type="journal article" date="2019" name="Nat. Microbiol.">
        <title>Mediterranean grassland soil C-N compound turnover is dependent on rainfall and depth, and is mediated by genomically divergent microorganisms.</title>
        <authorList>
            <person name="Diamond S."/>
            <person name="Andeer P.F."/>
            <person name="Li Z."/>
            <person name="Crits-Christoph A."/>
            <person name="Burstein D."/>
            <person name="Anantharaman K."/>
            <person name="Lane K.R."/>
            <person name="Thomas B.C."/>
            <person name="Pan C."/>
            <person name="Northen T.R."/>
            <person name="Banfield J.F."/>
        </authorList>
    </citation>
    <scope>NUCLEOTIDE SEQUENCE [LARGE SCALE GENOMIC DNA]</scope>
    <source>
        <strain evidence="1">NP_5</strain>
    </source>
</reference>
<dbReference type="Gene3D" id="3.40.190.10">
    <property type="entry name" value="Periplasmic binding protein-like II"/>
    <property type="match status" value="1"/>
</dbReference>
<evidence type="ECO:0000313" key="1">
    <source>
        <dbReference type="EMBL" id="TMJ10021.1"/>
    </source>
</evidence>
<accession>A0A537LPT9</accession>
<dbReference type="Proteomes" id="UP000320393">
    <property type="component" value="Unassembled WGS sequence"/>
</dbReference>
<comment type="caution">
    <text evidence="1">The sequence shown here is derived from an EMBL/GenBank/DDBJ whole genome shotgun (WGS) entry which is preliminary data.</text>
</comment>
<name>A0A537LPT9_9BACT</name>
<proteinExistence type="predicted"/>
<sequence length="331" mass="36838">MNRSVPLAVACGNYDRTRPLIDGQVFIEGCRPVFLPQSPGEIFFRAFAHEEFDVSELSLSSYTMRRAKGDCPYVGIPVFLSRAFRHSAIYVRTDRDITRPEDLRGRLVGVPEYQITAAVWVRGLLQEEYRVSPRDLRWVSGGLEMPGRIEKIPFTPPSGVSLEAAPAGKTLSGLLEEGRIDALIAPQAPSCFTRGVPTVGRLFARFGVDEEEYYRRTGIFPIMHIVGIRTSLVARHPWLPASVYKAFVAAKDIAVAALSDPDALKTSLPSLTWSAERAQALMGKDFWSYGLAANAGTLEVFLRYHFEQGLSQRRLTPDELFAPSTASQWKV</sequence>
<dbReference type="EMBL" id="VBAM01000320">
    <property type="protein sequence ID" value="TMJ10021.1"/>
    <property type="molecule type" value="Genomic_DNA"/>
</dbReference>
<evidence type="ECO:0000313" key="2">
    <source>
        <dbReference type="Proteomes" id="UP000320393"/>
    </source>
</evidence>
<dbReference type="AlphaFoldDB" id="A0A537LPT9"/>
<dbReference type="SUPFAM" id="SSF53850">
    <property type="entry name" value="Periplasmic binding protein-like II"/>
    <property type="match status" value="1"/>
</dbReference>
<protein>
    <submittedName>
        <fullName evidence="1">ABC transporter substrate-binding protein</fullName>
    </submittedName>
</protein>
<gene>
    <name evidence="1" type="ORF">E6H02_08435</name>
</gene>